<keyword evidence="2" id="KW-0472">Membrane</keyword>
<organism evidence="3 4">
    <name type="scientific">Halobacillus salinarum</name>
    <dbReference type="NCBI Taxonomy" id="2932257"/>
    <lineage>
        <taxon>Bacteria</taxon>
        <taxon>Bacillati</taxon>
        <taxon>Bacillota</taxon>
        <taxon>Bacilli</taxon>
        <taxon>Bacillales</taxon>
        <taxon>Bacillaceae</taxon>
        <taxon>Halobacillus</taxon>
    </lineage>
</organism>
<dbReference type="Proteomes" id="UP000831787">
    <property type="component" value="Chromosome"/>
</dbReference>
<name>A0ABY4EML5_9BACI</name>
<evidence type="ECO:0000313" key="4">
    <source>
        <dbReference type="Proteomes" id="UP000831787"/>
    </source>
</evidence>
<feature type="coiled-coil region" evidence="1">
    <location>
        <begin position="25"/>
        <end position="55"/>
    </location>
</feature>
<gene>
    <name evidence="3" type="ORF">MUN89_15655</name>
</gene>
<reference evidence="3 4" key="1">
    <citation type="submission" date="2022-04" db="EMBL/GenBank/DDBJ databases">
        <title>Halobacillus sp. isolated from saltern.</title>
        <authorList>
            <person name="Won M."/>
            <person name="Lee C.-M."/>
            <person name="Woen H.-Y."/>
            <person name="Kwon S.-W."/>
        </authorList>
    </citation>
    <scope>NUCLEOTIDE SEQUENCE [LARGE SCALE GENOMIC DNA]</scope>
    <source>
        <strain evidence="3 4">SSBR10-3</strain>
    </source>
</reference>
<evidence type="ECO:0000256" key="2">
    <source>
        <dbReference type="SAM" id="Phobius"/>
    </source>
</evidence>
<feature type="transmembrane region" description="Helical" evidence="2">
    <location>
        <begin position="73"/>
        <end position="93"/>
    </location>
</feature>
<protein>
    <submittedName>
        <fullName evidence="3">Uncharacterized protein</fullName>
    </submittedName>
</protein>
<sequence length="98" mass="11149">MSDDKEKVEEVKEFMNLLLDVKLSIAELKGDLKQVTDNKKTVENTKNTADEANNRSIENEKDIQNIIDNNRRIIYALITVGGAFVLQIVYFLLTFGIS</sequence>
<dbReference type="RefSeq" id="WP_244708705.1">
    <property type="nucleotide sequence ID" value="NZ_CP095073.1"/>
</dbReference>
<keyword evidence="2" id="KW-1133">Transmembrane helix</keyword>
<proteinExistence type="predicted"/>
<keyword evidence="2" id="KW-0812">Transmembrane</keyword>
<keyword evidence="1" id="KW-0175">Coiled coil</keyword>
<dbReference type="EMBL" id="CP095073">
    <property type="protein sequence ID" value="UOQ43346.1"/>
    <property type="molecule type" value="Genomic_DNA"/>
</dbReference>
<keyword evidence="4" id="KW-1185">Reference proteome</keyword>
<accession>A0ABY4EML5</accession>
<evidence type="ECO:0000256" key="1">
    <source>
        <dbReference type="SAM" id="Coils"/>
    </source>
</evidence>
<evidence type="ECO:0000313" key="3">
    <source>
        <dbReference type="EMBL" id="UOQ43346.1"/>
    </source>
</evidence>